<organism evidence="2 3">
    <name type="scientific">Thalassospira indica</name>
    <dbReference type="NCBI Taxonomy" id="1891279"/>
    <lineage>
        <taxon>Bacteria</taxon>
        <taxon>Pseudomonadati</taxon>
        <taxon>Pseudomonadota</taxon>
        <taxon>Alphaproteobacteria</taxon>
        <taxon>Rhodospirillales</taxon>
        <taxon>Thalassospiraceae</taxon>
        <taxon>Thalassospira</taxon>
    </lineage>
</organism>
<evidence type="ECO:0000313" key="3">
    <source>
        <dbReference type="Proteomes" id="UP000256971"/>
    </source>
</evidence>
<keyword evidence="3" id="KW-1185">Reference proteome</keyword>
<evidence type="ECO:0000313" key="2">
    <source>
        <dbReference type="EMBL" id="AXO14137.1"/>
    </source>
</evidence>
<reference evidence="2 3" key="1">
    <citation type="submission" date="2018-08" db="EMBL/GenBank/DDBJ databases">
        <title>Complete genome sequence of type strain Thalassospira indica MCCC 1A01103T, isolated from isolated from deep seawater of the Indian Ocean.</title>
        <authorList>
            <person name="Liu Y."/>
        </authorList>
    </citation>
    <scope>NUCLEOTIDE SEQUENCE [LARGE SCALE GENOMIC DNA]</scope>
    <source>
        <strain evidence="2 3">PB8BT</strain>
    </source>
</reference>
<gene>
    <name evidence="2" type="ORF">DY252_07785</name>
</gene>
<protein>
    <submittedName>
        <fullName evidence="2">Uncharacterized protein</fullName>
    </submittedName>
</protein>
<sequence length="79" mass="8793">MPKKLETRIAVTLSANDNDRPSGRVKTKLAPSVRIIARAIGHHIARQHYLAWEKKQRRAANDNSPATLEEEIKGQGPKG</sequence>
<name>A0ABM6XY65_9PROT</name>
<dbReference type="EMBL" id="CP031555">
    <property type="protein sequence ID" value="AXO14137.1"/>
    <property type="molecule type" value="Genomic_DNA"/>
</dbReference>
<dbReference type="Proteomes" id="UP000256971">
    <property type="component" value="Chromosome"/>
</dbReference>
<accession>A0ABM6XY65</accession>
<feature type="region of interest" description="Disordered" evidence="1">
    <location>
        <begin position="55"/>
        <end position="79"/>
    </location>
</feature>
<evidence type="ECO:0000256" key="1">
    <source>
        <dbReference type="SAM" id="MobiDB-lite"/>
    </source>
</evidence>
<proteinExistence type="predicted"/>